<evidence type="ECO:0000256" key="3">
    <source>
        <dbReference type="SAM" id="MobiDB-lite"/>
    </source>
</evidence>
<organism evidence="4 5">
    <name type="scientific">Tetrapyrgos nigripes</name>
    <dbReference type="NCBI Taxonomy" id="182062"/>
    <lineage>
        <taxon>Eukaryota</taxon>
        <taxon>Fungi</taxon>
        <taxon>Dikarya</taxon>
        <taxon>Basidiomycota</taxon>
        <taxon>Agaricomycotina</taxon>
        <taxon>Agaricomycetes</taxon>
        <taxon>Agaricomycetidae</taxon>
        <taxon>Agaricales</taxon>
        <taxon>Marasmiineae</taxon>
        <taxon>Marasmiaceae</taxon>
        <taxon>Tetrapyrgos</taxon>
    </lineage>
</organism>
<evidence type="ECO:0000313" key="5">
    <source>
        <dbReference type="Proteomes" id="UP000559256"/>
    </source>
</evidence>
<feature type="compositionally biased region" description="Basic and acidic residues" evidence="3">
    <location>
        <begin position="651"/>
        <end position="665"/>
    </location>
</feature>
<dbReference type="PANTHER" id="PTHR12634">
    <property type="entry name" value="SIT4 YEAST -ASSOCIATING PROTEIN-RELATED"/>
    <property type="match status" value="1"/>
</dbReference>
<dbReference type="GO" id="GO:0019888">
    <property type="term" value="F:protein phosphatase regulator activity"/>
    <property type="evidence" value="ECO:0007669"/>
    <property type="project" value="TreeGrafter"/>
</dbReference>
<evidence type="ECO:0000313" key="4">
    <source>
        <dbReference type="EMBL" id="KAF5373617.1"/>
    </source>
</evidence>
<accession>A0A8H5GZ10</accession>
<dbReference type="GO" id="GO:0005634">
    <property type="term" value="C:nucleus"/>
    <property type="evidence" value="ECO:0007669"/>
    <property type="project" value="TreeGrafter"/>
</dbReference>
<feature type="compositionally biased region" description="Acidic residues" evidence="3">
    <location>
        <begin position="691"/>
        <end position="715"/>
    </location>
</feature>
<evidence type="ECO:0000256" key="2">
    <source>
        <dbReference type="ARBA" id="ARBA00023306"/>
    </source>
</evidence>
<dbReference type="EMBL" id="JAACJM010000003">
    <property type="protein sequence ID" value="KAF5373617.1"/>
    <property type="molecule type" value="Genomic_DNA"/>
</dbReference>
<evidence type="ECO:0008006" key="6">
    <source>
        <dbReference type="Google" id="ProtNLM"/>
    </source>
</evidence>
<feature type="compositionally biased region" description="Polar residues" evidence="3">
    <location>
        <begin position="1044"/>
        <end position="1061"/>
    </location>
</feature>
<protein>
    <recommendedName>
        <fullName evidence="6">SAPS-domain-containing protein</fullName>
    </recommendedName>
</protein>
<comment type="caution">
    <text evidence="4">The sequence shown here is derived from an EMBL/GenBank/DDBJ whole genome shotgun (WGS) entry which is preliminary data.</text>
</comment>
<dbReference type="GO" id="GO:0005829">
    <property type="term" value="C:cytosol"/>
    <property type="evidence" value="ECO:0007669"/>
    <property type="project" value="TreeGrafter"/>
</dbReference>
<feature type="compositionally biased region" description="Gly residues" evidence="3">
    <location>
        <begin position="970"/>
        <end position="981"/>
    </location>
</feature>
<feature type="compositionally biased region" description="Low complexity" evidence="3">
    <location>
        <begin position="481"/>
        <end position="495"/>
    </location>
</feature>
<feature type="compositionally biased region" description="Acidic residues" evidence="3">
    <location>
        <begin position="666"/>
        <end position="678"/>
    </location>
</feature>
<dbReference type="Pfam" id="PF04499">
    <property type="entry name" value="SAPS"/>
    <property type="match status" value="1"/>
</dbReference>
<dbReference type="PANTHER" id="PTHR12634:SF8">
    <property type="entry name" value="FIERY MOUNTAIN, ISOFORM D"/>
    <property type="match status" value="1"/>
</dbReference>
<dbReference type="GO" id="GO:0019903">
    <property type="term" value="F:protein phosphatase binding"/>
    <property type="evidence" value="ECO:0007669"/>
    <property type="project" value="InterPro"/>
</dbReference>
<reference evidence="4 5" key="1">
    <citation type="journal article" date="2020" name="ISME J.">
        <title>Uncovering the hidden diversity of litter-decomposition mechanisms in mushroom-forming fungi.</title>
        <authorList>
            <person name="Floudas D."/>
            <person name="Bentzer J."/>
            <person name="Ahren D."/>
            <person name="Johansson T."/>
            <person name="Persson P."/>
            <person name="Tunlid A."/>
        </authorList>
    </citation>
    <scope>NUCLEOTIDE SEQUENCE [LARGE SCALE GENOMIC DNA]</scope>
    <source>
        <strain evidence="4 5">CBS 291.85</strain>
    </source>
</reference>
<proteinExistence type="inferred from homology"/>
<feature type="compositionally biased region" description="Low complexity" evidence="3">
    <location>
        <begin position="1084"/>
        <end position="1102"/>
    </location>
</feature>
<feature type="compositionally biased region" description="Polar residues" evidence="3">
    <location>
        <begin position="469"/>
        <end position="480"/>
    </location>
</feature>
<feature type="region of interest" description="Disordered" evidence="3">
    <location>
        <begin position="570"/>
        <end position="740"/>
    </location>
</feature>
<feature type="compositionally biased region" description="Basic and acidic residues" evidence="3">
    <location>
        <begin position="1165"/>
        <end position="1175"/>
    </location>
</feature>
<gene>
    <name evidence="4" type="ORF">D9758_000980</name>
</gene>
<feature type="compositionally biased region" description="Gly residues" evidence="3">
    <location>
        <begin position="600"/>
        <end position="611"/>
    </location>
</feature>
<evidence type="ECO:0000256" key="1">
    <source>
        <dbReference type="ARBA" id="ARBA00006180"/>
    </source>
</evidence>
<feature type="compositionally biased region" description="Basic and acidic residues" evidence="3">
    <location>
        <begin position="716"/>
        <end position="728"/>
    </location>
</feature>
<comment type="similarity">
    <text evidence="1">Belongs to the SAPS family.</text>
</comment>
<feature type="compositionally biased region" description="Basic and acidic residues" evidence="3">
    <location>
        <begin position="982"/>
        <end position="997"/>
    </location>
</feature>
<feature type="region of interest" description="Disordered" evidence="3">
    <location>
        <begin position="467"/>
        <end position="508"/>
    </location>
</feature>
<name>A0A8H5GZ10_9AGAR</name>
<feature type="region of interest" description="Disordered" evidence="3">
    <location>
        <begin position="964"/>
        <end position="1192"/>
    </location>
</feature>
<keyword evidence="2" id="KW-0131">Cell cycle</keyword>
<sequence>MFWRYIFSSSSLSSSLSTTFYRFGFHNASTIDSLLDKDQVNLESILEEDDLLQECKAQNTRLIEYLGRIDVLKQLFGYITGQIEGQGEGRQKYPFTATQVLCSEIWSVVETCISHQEEILGPFWDAILDLSYDERKTRQAMAGHFAKINAVFLSKKPTEMLEFIRRQPSIVERILRHVDNASIVDLLVRIIQLDDYPGGEGVLEWLSSEDLMGKLLSMLSPAHPPDTHQVVADLIKGIISFSSSSSPAPSMSLPDSMQPNSLPSNRFARQLARPSSIQTLASYIFFDFSPSRNVLPPNPFPVLIDPSKTIINEDGERVIPPEELHRINEQREKEREARLKCELPPTFESATSSIVQSIGVVTELIRKNNSDYFEPYLFHTLRNRLIQVQQQQQHGLEAEEGREVLERAMKEMVDRMGVVHLGPLLETASERMDELIGCLRKPRTLSEPLPTTVPPPLVAPAPHIPLASTGESEQLSSGYDSTATTTGETGTSTSTVPETHKNNTTTTTTTPLTFERFRICELLAELLHCSNMAILNRDKEWGRLYDEDGKLQGGLGALEELARLVSFGGAGQEDEEGEGDDRDREGQGQSQGYNETHTGHGPGPGGTGRGGHSNHRRMESESDMDMELEPALELPVSGAGVEGSGSGPSRHTYEHKSKDKDRDVGNEDNDEEEDEDEVMGGTSSDEPGSSTDEEVEDDETMETMEEIVMEQEEEQSLSKEKAQDKTKEGLTSNRVSGSDSKTEGIDIEVEMNDAKTLRGAKDEDLVPGEKLKKRFLDLRVLGMLLDLFFEFPWNNFLHNAVYDIFHQILTGHVDSGYNKELAISLFRDAKLMHRIVEGQKRNDEEVSKPKGVRLGYMGHLTLMAEDVITSLERFPFDLRQQIIEHAPNPEWNEYVAGRYNETKSRDTALLGGGKPVIGPGMRVMGGEAGGLLGGSAGAAGSGNGGAGEGRTTRWKVDEDEPNTLTLAPITGGGDEGQGGIKGEFRRSMTGKPTREASADFGVAPMDDMDDGDDGGDMVQLSRFGSTVQDGFGDSDDEDDDSGWLSKSTFSLRNPPTLSGLQERQPLPASGFDDAFDPNTSSARSDPFSPGDDDGFGPFSDSSAVGGADPFTFSSSSSDEMDDFGGDSFGDFGDFQSGDDGESDGQLTPTAGSWTEFGISSVSESSEVRDSSKEGDGTGEEDSLNLKGLSKKP</sequence>
<dbReference type="InterPro" id="IPR007587">
    <property type="entry name" value="SAPS"/>
</dbReference>
<dbReference type="OrthoDB" id="10259133at2759"/>
<feature type="compositionally biased region" description="Acidic residues" evidence="3">
    <location>
        <begin position="621"/>
        <end position="630"/>
    </location>
</feature>
<feature type="compositionally biased region" description="Acidic residues" evidence="3">
    <location>
        <begin position="1032"/>
        <end position="1041"/>
    </location>
</feature>
<dbReference type="AlphaFoldDB" id="A0A8H5GZ10"/>
<feature type="compositionally biased region" description="Polar residues" evidence="3">
    <location>
        <begin position="681"/>
        <end position="690"/>
    </location>
</feature>
<feature type="compositionally biased region" description="Polar residues" evidence="3">
    <location>
        <begin position="729"/>
        <end position="739"/>
    </location>
</feature>
<dbReference type="Proteomes" id="UP000559256">
    <property type="component" value="Unassembled WGS sequence"/>
</dbReference>
<feature type="compositionally biased region" description="Acidic residues" evidence="3">
    <location>
        <begin position="1006"/>
        <end position="1015"/>
    </location>
</feature>
<keyword evidence="5" id="KW-1185">Reference proteome</keyword>